<evidence type="ECO:0000256" key="1">
    <source>
        <dbReference type="ARBA" id="ARBA00004651"/>
    </source>
</evidence>
<evidence type="ECO:0000313" key="10">
    <source>
        <dbReference type="EMBL" id="WAR04298.1"/>
    </source>
</evidence>
<feature type="transmembrane region" description="Helical" evidence="9">
    <location>
        <begin position="132"/>
        <end position="155"/>
    </location>
</feature>
<evidence type="ECO:0000256" key="5">
    <source>
        <dbReference type="ARBA" id="ARBA00023136"/>
    </source>
</evidence>
<dbReference type="PANTHER" id="PTHR20886">
    <property type="entry name" value="VANG-LIKE PROTEIN"/>
    <property type="match status" value="1"/>
</dbReference>
<evidence type="ECO:0000256" key="6">
    <source>
        <dbReference type="ARBA" id="ARBA00025718"/>
    </source>
</evidence>
<evidence type="ECO:0000256" key="2">
    <source>
        <dbReference type="ARBA" id="ARBA00022475"/>
    </source>
</evidence>
<keyword evidence="11" id="KW-1185">Reference proteome</keyword>
<dbReference type="InterPro" id="IPR009539">
    <property type="entry name" value="VANGL"/>
</dbReference>
<keyword evidence="3 9" id="KW-0812">Transmembrane</keyword>
<dbReference type="Pfam" id="PF06638">
    <property type="entry name" value="Strabismus"/>
    <property type="match status" value="1"/>
</dbReference>
<feature type="transmembrane region" description="Helical" evidence="9">
    <location>
        <begin position="239"/>
        <end position="266"/>
    </location>
</feature>
<accession>A0ABY7E679</accession>
<dbReference type="Proteomes" id="UP001164746">
    <property type="component" value="Chromosome 5"/>
</dbReference>
<evidence type="ECO:0000256" key="9">
    <source>
        <dbReference type="SAM" id="Phobius"/>
    </source>
</evidence>
<keyword evidence="4 9" id="KW-1133">Transmembrane helix</keyword>
<evidence type="ECO:0000256" key="3">
    <source>
        <dbReference type="ARBA" id="ARBA00022692"/>
    </source>
</evidence>
<dbReference type="EMBL" id="CP111016">
    <property type="protein sequence ID" value="WAR04298.1"/>
    <property type="molecule type" value="Genomic_DNA"/>
</dbReference>
<name>A0ABY7E679_MYAAR</name>
<keyword evidence="5 7" id="KW-0472">Membrane</keyword>
<protein>
    <recommendedName>
        <fullName evidence="7">Vang-like protein</fullName>
    </recommendedName>
</protein>
<reference evidence="10" key="1">
    <citation type="submission" date="2022-11" db="EMBL/GenBank/DDBJ databases">
        <title>Centuries of genome instability and evolution in soft-shell clam transmissible cancer (bioRxiv).</title>
        <authorList>
            <person name="Hart S.F.M."/>
            <person name="Yonemitsu M.A."/>
            <person name="Giersch R.M."/>
            <person name="Beal B.F."/>
            <person name="Arriagada G."/>
            <person name="Davis B.W."/>
            <person name="Ostrander E.A."/>
            <person name="Goff S.P."/>
            <person name="Metzger M.J."/>
        </authorList>
    </citation>
    <scope>NUCLEOTIDE SEQUENCE</scope>
    <source>
        <strain evidence="10">MELC-2E11</strain>
        <tissue evidence="10">Siphon/mantle</tissue>
    </source>
</reference>
<gene>
    <name evidence="10" type="ORF">MAR_019667</name>
</gene>
<evidence type="ECO:0000256" key="4">
    <source>
        <dbReference type="ARBA" id="ARBA00022989"/>
    </source>
</evidence>
<evidence type="ECO:0000256" key="7">
    <source>
        <dbReference type="PIRNR" id="PIRNR007991"/>
    </source>
</evidence>
<feature type="transmembrane region" description="Helical" evidence="9">
    <location>
        <begin position="175"/>
        <end position="195"/>
    </location>
</feature>
<proteinExistence type="inferred from homology"/>
<sequence>MDGAESVRSGRSDRSERSHRSHGSHHSRHHRHRNHTSHRSQSGRSSDRMRDDRSVTIQTPGNGSDGESRIAESEKIEVQILPQDDNWGDNTTAYTGNTSETGFSMDDMRRFANEKFEEDTGGIDCCRYFCRYLTTAFAGLLSLLGFFSPIAMVVLPKLKISGWATDNCGVECEGLLISMAFKLLILLIGTVALFFHQPRATMPRVFVFRVVVLFLVFILTFAFWLFYGVKIMQEKETNYYSIVQFSVHLVDALLFIHYIAVILLIIRQLQPQYVIHVVRSPDGESRTYTLGNLSIQRAAVWILEQYYKDFPVFNPYLENVIKKTLKMSSLKFYDVDGGQQTNNNARNRAMFAAAGRRRDGSHNDRFYEEQEYDRRVRKRRSRLVTAAEEAFTHIKRMQEETGPAVPMDPQEAAQAVFPSMARPLQKFLRVTRQQPRYTMESVLSHLATCISHDMSAKSFIERYLNQGIVIMNSKDYRDTQKWVLVCDQLLTREIEHNLVFQLRQNDVSLLCSVRKLPHFNITEEVIDPKSNKFVLKLSSETSVNFSQQTV</sequence>
<organism evidence="10 11">
    <name type="scientific">Mya arenaria</name>
    <name type="common">Soft-shell clam</name>
    <dbReference type="NCBI Taxonomy" id="6604"/>
    <lineage>
        <taxon>Eukaryota</taxon>
        <taxon>Metazoa</taxon>
        <taxon>Spiralia</taxon>
        <taxon>Lophotrochozoa</taxon>
        <taxon>Mollusca</taxon>
        <taxon>Bivalvia</taxon>
        <taxon>Autobranchia</taxon>
        <taxon>Heteroconchia</taxon>
        <taxon>Euheterodonta</taxon>
        <taxon>Imparidentia</taxon>
        <taxon>Neoheterodontei</taxon>
        <taxon>Myida</taxon>
        <taxon>Myoidea</taxon>
        <taxon>Myidae</taxon>
        <taxon>Mya</taxon>
    </lineage>
</organism>
<feature type="compositionally biased region" description="Basic residues" evidence="8">
    <location>
        <begin position="19"/>
        <end position="38"/>
    </location>
</feature>
<evidence type="ECO:0000313" key="11">
    <source>
        <dbReference type="Proteomes" id="UP001164746"/>
    </source>
</evidence>
<keyword evidence="2 7" id="KW-1003">Cell membrane</keyword>
<feature type="region of interest" description="Disordered" evidence="8">
    <location>
        <begin position="1"/>
        <end position="71"/>
    </location>
</feature>
<evidence type="ECO:0000256" key="8">
    <source>
        <dbReference type="SAM" id="MobiDB-lite"/>
    </source>
</evidence>
<feature type="compositionally biased region" description="Basic and acidic residues" evidence="8">
    <location>
        <begin position="45"/>
        <end position="54"/>
    </location>
</feature>
<comment type="similarity">
    <text evidence="6 7">Belongs to the Vang family.</text>
</comment>
<feature type="compositionally biased region" description="Basic and acidic residues" evidence="8">
    <location>
        <begin position="8"/>
        <end position="18"/>
    </location>
</feature>
<feature type="transmembrane region" description="Helical" evidence="9">
    <location>
        <begin position="207"/>
        <end position="227"/>
    </location>
</feature>
<comment type="subcellular location">
    <subcellularLocation>
        <location evidence="1">Cell membrane</location>
        <topology evidence="1">Multi-pass membrane protein</topology>
    </subcellularLocation>
</comment>
<dbReference type="PIRSF" id="PIRSF007991">
    <property type="entry name" value="Strabismus"/>
    <property type="match status" value="1"/>
</dbReference>